<feature type="domain" description="Aminoacyl-transfer RNA synthetases class-II family profile" evidence="15">
    <location>
        <begin position="119"/>
        <end position="317"/>
    </location>
</feature>
<comment type="similarity">
    <text evidence="2 13">Belongs to the class-II aminoacyl-tRNA synthetase family. Phe-tRNA synthetase alpha subunit type 1 subfamily.</text>
</comment>
<feature type="binding site" evidence="13">
    <location>
        <position position="252"/>
    </location>
    <ligand>
        <name>Mg(2+)</name>
        <dbReference type="ChEBI" id="CHEBI:18420"/>
        <note>shared with beta subunit</note>
    </ligand>
</feature>
<keyword evidence="11 13" id="KW-0030">Aminoacyl-tRNA synthetase</keyword>
<dbReference type="Gene3D" id="3.30.930.10">
    <property type="entry name" value="Bira Bifunctional Protein, Domain 2"/>
    <property type="match status" value="1"/>
</dbReference>
<dbReference type="GO" id="GO:0004826">
    <property type="term" value="F:phenylalanine-tRNA ligase activity"/>
    <property type="evidence" value="ECO:0007669"/>
    <property type="project" value="UniProtKB-UniRule"/>
</dbReference>
<dbReference type="EMBL" id="CP022355">
    <property type="protein sequence ID" value="ASK78807.1"/>
    <property type="molecule type" value="Genomic_DNA"/>
</dbReference>
<sequence>MQSLDEIIEYAIQSINDVKDLSELDNIRVQILGKKGSLTSLLQNLGKLPPSERKEAGQKINKEKQKVVKLINEKKEELEKAALKQKLTEETIDISLAGRNSNIGGIHPVTKSIRRLETIFKELGFNIETGPEIENTYYNFEALNMPETHPARSGHDTFYFNPNLLLRTHTSGVQIRTMENQKPPFKFICSGRVYRNDYDQTHTPMFHQMEGVLIDKNINFSHLKGILFDVISNFFEEELEIRLRPSFFPFTEPSAEVDIRKKGGKWLEILGCGMVHPNVLKAVNIDPEEYSGFAFGFGIERFTMLRYGVNDLRSFFENDLRFLEQFN</sequence>
<dbReference type="GO" id="GO:0000049">
    <property type="term" value="F:tRNA binding"/>
    <property type="evidence" value="ECO:0007669"/>
    <property type="project" value="InterPro"/>
</dbReference>
<evidence type="ECO:0000256" key="11">
    <source>
        <dbReference type="ARBA" id="ARBA00023146"/>
    </source>
</evidence>
<dbReference type="KEGG" id="pmai:CF386_07265"/>
<evidence type="ECO:0000256" key="3">
    <source>
        <dbReference type="ARBA" id="ARBA00011209"/>
    </source>
</evidence>
<gene>
    <name evidence="13" type="primary">pheS</name>
    <name evidence="16" type="ORF">CF386_07265</name>
</gene>
<dbReference type="PROSITE" id="PS50862">
    <property type="entry name" value="AA_TRNA_LIGASE_II"/>
    <property type="match status" value="1"/>
</dbReference>
<evidence type="ECO:0000259" key="15">
    <source>
        <dbReference type="PROSITE" id="PS50862"/>
    </source>
</evidence>
<evidence type="ECO:0000256" key="12">
    <source>
        <dbReference type="ARBA" id="ARBA00049255"/>
    </source>
</evidence>
<evidence type="ECO:0000256" key="8">
    <source>
        <dbReference type="ARBA" id="ARBA00022840"/>
    </source>
</evidence>
<evidence type="ECO:0000256" key="4">
    <source>
        <dbReference type="ARBA" id="ARBA00022490"/>
    </source>
</evidence>
<dbReference type="SUPFAM" id="SSF55681">
    <property type="entry name" value="Class II aaRS and biotin synthetases"/>
    <property type="match status" value="1"/>
</dbReference>
<comment type="subcellular location">
    <subcellularLocation>
        <location evidence="1 13">Cytoplasm</location>
    </subcellularLocation>
</comment>
<comment type="catalytic activity">
    <reaction evidence="12 13">
        <text>tRNA(Phe) + L-phenylalanine + ATP = L-phenylalanyl-tRNA(Phe) + AMP + diphosphate + H(+)</text>
        <dbReference type="Rhea" id="RHEA:19413"/>
        <dbReference type="Rhea" id="RHEA-COMP:9668"/>
        <dbReference type="Rhea" id="RHEA-COMP:9699"/>
        <dbReference type="ChEBI" id="CHEBI:15378"/>
        <dbReference type="ChEBI" id="CHEBI:30616"/>
        <dbReference type="ChEBI" id="CHEBI:33019"/>
        <dbReference type="ChEBI" id="CHEBI:58095"/>
        <dbReference type="ChEBI" id="CHEBI:78442"/>
        <dbReference type="ChEBI" id="CHEBI:78531"/>
        <dbReference type="ChEBI" id="CHEBI:456215"/>
        <dbReference type="EC" id="6.1.1.20"/>
    </reaction>
</comment>
<dbReference type="InterPro" id="IPR004529">
    <property type="entry name" value="Phe-tRNA-synth_IIc_asu"/>
</dbReference>
<evidence type="ECO:0000256" key="1">
    <source>
        <dbReference type="ARBA" id="ARBA00004496"/>
    </source>
</evidence>
<comment type="subunit">
    <text evidence="3 13">Tetramer of two alpha and two beta subunits.</text>
</comment>
<keyword evidence="4 13" id="KW-0963">Cytoplasm</keyword>
<dbReference type="GO" id="GO:0005737">
    <property type="term" value="C:cytoplasm"/>
    <property type="evidence" value="ECO:0007669"/>
    <property type="project" value="UniProtKB-SubCell"/>
</dbReference>
<keyword evidence="8 13" id="KW-0067">ATP-binding</keyword>
<dbReference type="InterPro" id="IPR006195">
    <property type="entry name" value="aa-tRNA-synth_II"/>
</dbReference>
<dbReference type="Proteomes" id="UP000242175">
    <property type="component" value="Chromosome large"/>
</dbReference>
<evidence type="ECO:0000256" key="9">
    <source>
        <dbReference type="ARBA" id="ARBA00022842"/>
    </source>
</evidence>
<dbReference type="Pfam" id="PF02912">
    <property type="entry name" value="Phe_tRNA-synt_N"/>
    <property type="match status" value="1"/>
</dbReference>
<comment type="cofactor">
    <cofactor evidence="13">
        <name>Mg(2+)</name>
        <dbReference type="ChEBI" id="CHEBI:18420"/>
    </cofactor>
    <text evidence="13">Binds 2 magnesium ions per tetramer.</text>
</comment>
<protein>
    <recommendedName>
        <fullName evidence="13">Phenylalanine--tRNA ligase alpha subunit</fullName>
        <ecNumber evidence="13">6.1.1.20</ecNumber>
    </recommendedName>
    <alternativeName>
        <fullName evidence="13">Phenylalanyl-tRNA synthetase alpha subunit</fullName>
        <shortName evidence="13">PheRS</shortName>
    </alternativeName>
</protein>
<dbReference type="AlphaFoldDB" id="A0A220VEL5"/>
<proteinExistence type="inferred from homology"/>
<organism evidence="16 17">
    <name type="scientific">Paraphotobacterium marinum</name>
    <dbReference type="NCBI Taxonomy" id="1755811"/>
    <lineage>
        <taxon>Bacteria</taxon>
        <taxon>Pseudomonadati</taxon>
        <taxon>Pseudomonadota</taxon>
        <taxon>Gammaproteobacteria</taxon>
        <taxon>Vibrionales</taxon>
        <taxon>Vibrionaceae</taxon>
        <taxon>Paraphotobacterium</taxon>
    </lineage>
</organism>
<dbReference type="InterPro" id="IPR002319">
    <property type="entry name" value="Phenylalanyl-tRNA_Synthase"/>
</dbReference>
<evidence type="ECO:0000313" key="17">
    <source>
        <dbReference type="Proteomes" id="UP000242175"/>
    </source>
</evidence>
<keyword evidence="17" id="KW-1185">Reference proteome</keyword>
<dbReference type="PANTHER" id="PTHR11538:SF41">
    <property type="entry name" value="PHENYLALANINE--TRNA LIGASE, MITOCHONDRIAL"/>
    <property type="match status" value="1"/>
</dbReference>
<keyword evidence="6 13" id="KW-0479">Metal-binding</keyword>
<evidence type="ECO:0000256" key="13">
    <source>
        <dbReference type="HAMAP-Rule" id="MF_00281"/>
    </source>
</evidence>
<dbReference type="GO" id="GO:0005524">
    <property type="term" value="F:ATP binding"/>
    <property type="evidence" value="ECO:0007669"/>
    <property type="project" value="UniProtKB-UniRule"/>
</dbReference>
<keyword evidence="14" id="KW-0175">Coiled coil</keyword>
<evidence type="ECO:0000256" key="14">
    <source>
        <dbReference type="SAM" id="Coils"/>
    </source>
</evidence>
<name>A0A220VEL5_9GAMM</name>
<dbReference type="SUPFAM" id="SSF46589">
    <property type="entry name" value="tRNA-binding arm"/>
    <property type="match status" value="1"/>
</dbReference>
<evidence type="ECO:0000256" key="6">
    <source>
        <dbReference type="ARBA" id="ARBA00022723"/>
    </source>
</evidence>
<dbReference type="GO" id="GO:0006432">
    <property type="term" value="P:phenylalanyl-tRNA aminoacylation"/>
    <property type="evidence" value="ECO:0007669"/>
    <property type="project" value="UniProtKB-UniRule"/>
</dbReference>
<dbReference type="Pfam" id="PF01409">
    <property type="entry name" value="tRNA-synt_2d"/>
    <property type="match status" value="1"/>
</dbReference>
<evidence type="ECO:0000256" key="5">
    <source>
        <dbReference type="ARBA" id="ARBA00022598"/>
    </source>
</evidence>
<dbReference type="CDD" id="cd00496">
    <property type="entry name" value="PheRS_alpha_core"/>
    <property type="match status" value="1"/>
</dbReference>
<reference evidence="16 17" key="1">
    <citation type="journal article" date="2016" name="Int. J. Syst. Evol. Microbiol.">
        <title>Paraphotobacterium marinum gen. nov., sp. nov., a member of the family Vibrionaceae, isolated from surface seawater.</title>
        <authorList>
            <person name="Huang Z."/>
            <person name="Dong C."/>
            <person name="Shao Z."/>
        </authorList>
    </citation>
    <scope>NUCLEOTIDE SEQUENCE [LARGE SCALE GENOMIC DNA]</scope>
    <source>
        <strain evidence="16 17">NSCS20N07D</strain>
    </source>
</reference>
<dbReference type="InterPro" id="IPR010978">
    <property type="entry name" value="tRNA-bd_arm"/>
</dbReference>
<dbReference type="NCBIfam" id="TIGR00468">
    <property type="entry name" value="pheS"/>
    <property type="match status" value="1"/>
</dbReference>
<evidence type="ECO:0000256" key="10">
    <source>
        <dbReference type="ARBA" id="ARBA00022917"/>
    </source>
</evidence>
<accession>A0A220VEL5</accession>
<evidence type="ECO:0000256" key="7">
    <source>
        <dbReference type="ARBA" id="ARBA00022741"/>
    </source>
</evidence>
<dbReference type="FunFam" id="3.30.930.10:FF:000003">
    <property type="entry name" value="Phenylalanine--tRNA ligase alpha subunit"/>
    <property type="match status" value="1"/>
</dbReference>
<evidence type="ECO:0000256" key="2">
    <source>
        <dbReference type="ARBA" id="ARBA00010207"/>
    </source>
</evidence>
<dbReference type="PANTHER" id="PTHR11538">
    <property type="entry name" value="PHENYLALANYL-TRNA SYNTHETASE"/>
    <property type="match status" value="1"/>
</dbReference>
<evidence type="ECO:0000313" key="16">
    <source>
        <dbReference type="EMBL" id="ASK78807.1"/>
    </source>
</evidence>
<keyword evidence="7 13" id="KW-0547">Nucleotide-binding</keyword>
<dbReference type="OrthoDB" id="9800719at2"/>
<keyword evidence="9 13" id="KW-0460">Magnesium</keyword>
<dbReference type="InterPro" id="IPR022911">
    <property type="entry name" value="Phe_tRNA_ligase_alpha1_bac"/>
</dbReference>
<keyword evidence="5 13" id="KW-0436">Ligase</keyword>
<dbReference type="EC" id="6.1.1.20" evidence="13"/>
<dbReference type="HAMAP" id="MF_00281">
    <property type="entry name" value="Phe_tRNA_synth_alpha1"/>
    <property type="match status" value="1"/>
</dbReference>
<feature type="coiled-coil region" evidence="14">
    <location>
        <begin position="53"/>
        <end position="91"/>
    </location>
</feature>
<dbReference type="InterPro" id="IPR045864">
    <property type="entry name" value="aa-tRNA-synth_II/BPL/LPL"/>
</dbReference>
<dbReference type="RefSeq" id="WP_089073715.1">
    <property type="nucleotide sequence ID" value="NZ_CBCSAM010000001.1"/>
</dbReference>
<keyword evidence="10 13" id="KW-0648">Protein biosynthesis</keyword>
<dbReference type="InterPro" id="IPR004188">
    <property type="entry name" value="Phe-tRNA_ligase_II_N"/>
</dbReference>
<dbReference type="GO" id="GO:0000287">
    <property type="term" value="F:magnesium ion binding"/>
    <property type="evidence" value="ECO:0007669"/>
    <property type="project" value="UniProtKB-UniRule"/>
</dbReference>